<dbReference type="Gene3D" id="1.10.10.60">
    <property type="entry name" value="Homeodomain-like"/>
    <property type="match status" value="1"/>
</dbReference>
<evidence type="ECO:0000313" key="4">
    <source>
        <dbReference type="EMBL" id="UYG94442.1"/>
    </source>
</evidence>
<dbReference type="PANTHER" id="PTHR41302:SF2">
    <property type="entry name" value="PRESPORE SPECIFIC TRANSCRIPTIONAL ACTIVATOR RSFA"/>
    <property type="match status" value="1"/>
</dbReference>
<feature type="region of interest" description="Disordered" evidence="2">
    <location>
        <begin position="59"/>
        <end position="82"/>
    </location>
</feature>
<protein>
    <recommendedName>
        <fullName evidence="3">Myb-like domain-containing protein</fullName>
    </recommendedName>
</protein>
<dbReference type="Proteomes" id="UP001163104">
    <property type="component" value="Chromosome"/>
</dbReference>
<feature type="compositionally biased region" description="Polar residues" evidence="2">
    <location>
        <begin position="70"/>
        <end position="79"/>
    </location>
</feature>
<dbReference type="PROSITE" id="PS50090">
    <property type="entry name" value="MYB_LIKE"/>
    <property type="match status" value="1"/>
</dbReference>
<sequence>MKERKDLWKPEEDQLLEETVLEYTSNGDSKASAFKKASTKLGRTVSACQYRWNMVITKRKDHRSEEETRNSAGTQTNETYGAVPPANLSQVIHFLKNYAKTQPNPEQMKENKRLHEEQVHLKLQNEQLIKKLKEKEAEYKNHLLQYEEMANILKEADQLFKHDSLEEKRAVH</sequence>
<evidence type="ECO:0000256" key="1">
    <source>
        <dbReference type="SAM" id="Coils"/>
    </source>
</evidence>
<dbReference type="AlphaFoldDB" id="A0AA46P0U4"/>
<feature type="coiled-coil region" evidence="1">
    <location>
        <begin position="111"/>
        <end position="152"/>
    </location>
</feature>
<dbReference type="PANTHER" id="PTHR41302">
    <property type="entry name" value="PRESPORE-SPECIFIC TRANSCRIPTIONAL REGULATOR RSFA-RELATED"/>
    <property type="match status" value="1"/>
</dbReference>
<dbReference type="SMART" id="SM00717">
    <property type="entry name" value="SANT"/>
    <property type="match status" value="1"/>
</dbReference>
<proteinExistence type="predicted"/>
<evidence type="ECO:0000256" key="2">
    <source>
        <dbReference type="SAM" id="MobiDB-lite"/>
    </source>
</evidence>
<keyword evidence="1" id="KW-0175">Coiled coil</keyword>
<dbReference type="InterPro" id="IPR014243">
    <property type="entry name" value="RsfA-like"/>
</dbReference>
<organism evidence="4 5">
    <name type="scientific">Cytobacillus firmus</name>
    <name type="common">Bacillus firmus</name>
    <dbReference type="NCBI Taxonomy" id="1399"/>
    <lineage>
        <taxon>Bacteria</taxon>
        <taxon>Bacillati</taxon>
        <taxon>Bacillota</taxon>
        <taxon>Bacilli</taxon>
        <taxon>Bacillales</taxon>
        <taxon>Bacillaceae</taxon>
        <taxon>Cytobacillus</taxon>
    </lineage>
</organism>
<accession>A0AA46P0U4</accession>
<dbReference type="InterPro" id="IPR001005">
    <property type="entry name" value="SANT/Myb"/>
</dbReference>
<dbReference type="SUPFAM" id="SSF46689">
    <property type="entry name" value="Homeodomain-like"/>
    <property type="match status" value="1"/>
</dbReference>
<dbReference type="InterPro" id="IPR009057">
    <property type="entry name" value="Homeodomain-like_sf"/>
</dbReference>
<evidence type="ECO:0000313" key="5">
    <source>
        <dbReference type="Proteomes" id="UP001163104"/>
    </source>
</evidence>
<feature type="domain" description="Myb-like" evidence="3">
    <location>
        <begin position="1"/>
        <end position="56"/>
    </location>
</feature>
<reference evidence="4" key="1">
    <citation type="submission" date="2022-10" db="EMBL/GenBank/DDBJ databases">
        <title>Mechanism of multi-heavy metal repair in Cytobacillus Firmus M7.</title>
        <authorList>
            <person name="Li X."/>
            <person name="Yu C."/>
        </authorList>
    </citation>
    <scope>NUCLEOTIDE SEQUENCE</scope>
    <source>
        <strain evidence="4">M7</strain>
    </source>
</reference>
<dbReference type="EMBL" id="CP107027">
    <property type="protein sequence ID" value="UYG94442.1"/>
    <property type="molecule type" value="Genomic_DNA"/>
</dbReference>
<dbReference type="Pfam" id="PF13921">
    <property type="entry name" value="Myb_DNA-bind_6"/>
    <property type="match status" value="1"/>
</dbReference>
<gene>
    <name evidence="4" type="ORF">OD459_19970</name>
</gene>
<dbReference type="RefSeq" id="WP_226618291.1">
    <property type="nucleotide sequence ID" value="NZ_CP107027.1"/>
</dbReference>
<evidence type="ECO:0000259" key="3">
    <source>
        <dbReference type="PROSITE" id="PS50090"/>
    </source>
</evidence>
<name>A0AA46P0U4_CYTFI</name>